<dbReference type="SUPFAM" id="SSF49299">
    <property type="entry name" value="PKD domain"/>
    <property type="match status" value="4"/>
</dbReference>
<dbReference type="CDD" id="cd00146">
    <property type="entry name" value="PKD"/>
    <property type="match status" value="2"/>
</dbReference>
<gene>
    <name evidence="2" type="ORF">F0L74_08470</name>
</gene>
<dbReference type="Pfam" id="PF13585">
    <property type="entry name" value="CHU_C"/>
    <property type="match status" value="1"/>
</dbReference>
<dbReference type="AlphaFoldDB" id="A0A5B2VX02"/>
<name>A0A5B2VX02_9BACT</name>
<dbReference type="RefSeq" id="WP_149837431.1">
    <property type="nucleotide sequence ID" value="NZ_VUOC01000002.1"/>
</dbReference>
<keyword evidence="3" id="KW-1185">Reference proteome</keyword>
<feature type="domain" description="PKD" evidence="1">
    <location>
        <begin position="671"/>
        <end position="722"/>
    </location>
</feature>
<reference evidence="2 3" key="1">
    <citation type="submission" date="2019-09" db="EMBL/GenBank/DDBJ databases">
        <title>Chitinophaga ginsengihumi sp. nov., isolated from soil of ginseng rhizosphere.</title>
        <authorList>
            <person name="Lee J."/>
        </authorList>
    </citation>
    <scope>NUCLEOTIDE SEQUENCE [LARGE SCALE GENOMIC DNA]</scope>
    <source>
        <strain evidence="2 3">BN140078</strain>
    </source>
</reference>
<dbReference type="InterPro" id="IPR026341">
    <property type="entry name" value="T9SS_type_B"/>
</dbReference>
<proteinExistence type="predicted"/>
<dbReference type="InterPro" id="IPR022409">
    <property type="entry name" value="PKD/Chitinase_dom"/>
</dbReference>
<accession>A0A5B2VX02</accession>
<dbReference type="InterPro" id="IPR013783">
    <property type="entry name" value="Ig-like_fold"/>
</dbReference>
<feature type="domain" description="PKD" evidence="1">
    <location>
        <begin position="593"/>
        <end position="625"/>
    </location>
</feature>
<dbReference type="Pfam" id="PF18911">
    <property type="entry name" value="PKD_4"/>
    <property type="match status" value="2"/>
</dbReference>
<dbReference type="InterPro" id="IPR035986">
    <property type="entry name" value="PKD_dom_sf"/>
</dbReference>
<reference evidence="2 3" key="2">
    <citation type="submission" date="2019-09" db="EMBL/GenBank/DDBJ databases">
        <authorList>
            <person name="Jin C."/>
        </authorList>
    </citation>
    <scope>NUCLEOTIDE SEQUENCE [LARGE SCALE GENOMIC DNA]</scope>
    <source>
        <strain evidence="2 3">BN140078</strain>
    </source>
</reference>
<evidence type="ECO:0000259" key="1">
    <source>
        <dbReference type="PROSITE" id="PS50093"/>
    </source>
</evidence>
<evidence type="ECO:0000313" key="3">
    <source>
        <dbReference type="Proteomes" id="UP000324611"/>
    </source>
</evidence>
<protein>
    <submittedName>
        <fullName evidence="2">T9SS type B sorting domain-containing protein</fullName>
    </submittedName>
</protein>
<dbReference type="Proteomes" id="UP000324611">
    <property type="component" value="Unassembled WGS sequence"/>
</dbReference>
<dbReference type="InterPro" id="IPR000601">
    <property type="entry name" value="PKD_dom"/>
</dbReference>
<dbReference type="SMART" id="SM00089">
    <property type="entry name" value="PKD"/>
    <property type="match status" value="3"/>
</dbReference>
<dbReference type="NCBIfam" id="TIGR04131">
    <property type="entry name" value="Bac_Flav_CTERM"/>
    <property type="match status" value="1"/>
</dbReference>
<dbReference type="Gene3D" id="2.60.40.10">
    <property type="entry name" value="Immunoglobulins"/>
    <property type="match status" value="4"/>
</dbReference>
<dbReference type="EMBL" id="VUOC01000002">
    <property type="protein sequence ID" value="KAA2242559.1"/>
    <property type="molecule type" value="Genomic_DNA"/>
</dbReference>
<sequence>MRTIFIIVLMLVCMTGPHELCAQTYTPVAVTGFNNDVVAETGTSATAVTSCVLDLSNYILYTAAFAAANGIAGGVPNNGAIINGVRNYQLADYAGNNGLFLSQNGAVANTAAAGTLTLVTPASFNKISLLLFSTEGASTISATLNFTDGTTAAGGAMTVQDWFGGGNAVASGFGRIARAAAGPYLVDGFTTSNPRFYRFDISLSCVNQSKQLQSVTVNFLSGGTTFPSRAVIMAVSGIPATPLDITAVVTPAICGGADGGIALTVNGGIQPLSYSWNTTPVQTQPTATNLPGGAYACTIVDAVGCTTVFRDTVPLQSQGNLTVSSSEDSICAGAAVTLTAAVTGATITDYSWQPLNTSGATVTTTPAASTTYIVTAQDAFGCKLTDSVAVAVKPLPAAAFTVTPAAVCLGTVQTITYTGTAGPTASYNWNNFSGAAVQSGTGAGPYNILFSTAGNYSLELQVTDQGCVSAAATRALTVTAAPVVGFEVSDLTPCAGTATIISFTGNVSNAATAAWDWGGGTVQRGSGLGPFDVVYTNSGAINLTVTDGACIVTATPRQVTVIPVPLAAFSPDVTVGCPDLPVVFTNQSQNADSWFWRFGDSDLSSEQNPAHTYTVPGAYTVTLVAGAQQQCFDTLVETALINVQPSPVAAFTVIPGLDTELEFSEALFSFSNQSSGATAYNWDFGEGNSATEANPQHRYGLPGDYRVTLQITSEIGCTDTTSRAWLKIIPDKVLHIPNAFSPNGDGINDRWEIAGLQGIPGCHVEIFNRWGQRIYESIGYAHPWDGTWQGHLLPLGTYYYVIKAKAKDKPYAGWVALLR</sequence>
<organism evidence="2 3">
    <name type="scientific">Chitinophaga agrisoli</name>
    <dbReference type="NCBI Taxonomy" id="2607653"/>
    <lineage>
        <taxon>Bacteria</taxon>
        <taxon>Pseudomonadati</taxon>
        <taxon>Bacteroidota</taxon>
        <taxon>Chitinophagia</taxon>
        <taxon>Chitinophagales</taxon>
        <taxon>Chitinophagaceae</taxon>
        <taxon>Chitinophaga</taxon>
    </lineage>
</organism>
<evidence type="ECO:0000313" key="2">
    <source>
        <dbReference type="EMBL" id="KAA2242559.1"/>
    </source>
</evidence>
<dbReference type="PROSITE" id="PS50093">
    <property type="entry name" value="PKD"/>
    <property type="match status" value="2"/>
</dbReference>
<comment type="caution">
    <text evidence="2">The sequence shown here is derived from an EMBL/GenBank/DDBJ whole genome shotgun (WGS) entry which is preliminary data.</text>
</comment>